<proteinExistence type="predicted"/>
<name>A0A7J4MWL1_METTF</name>
<sequence>MYSIIVFSGGYYRFDEFREYIEDIGGLVIRRDSLTIRRGIFFLRNELRALCVVPEDEVENVTREASRIKGEIEIPVVAADAGERILSCFRIHHMLAGSDWKSADEIENLTGIPADGILDTMVEMELLERRHEGEYEYRIPVTEDWDRLKGG</sequence>
<comment type="caution">
    <text evidence="1">The sequence shown here is derived from an EMBL/GenBank/DDBJ whole genome shotgun (WGS) entry which is preliminary data.</text>
</comment>
<reference evidence="2" key="1">
    <citation type="journal article" date="2020" name="bioRxiv">
        <title>A rank-normalized archaeal taxonomy based on genome phylogeny resolves widespread incomplete and uneven classifications.</title>
        <authorList>
            <person name="Rinke C."/>
            <person name="Chuvochina M."/>
            <person name="Mussig A.J."/>
            <person name="Chaumeil P.-A."/>
            <person name="Waite D.W."/>
            <person name="Whitman W.B."/>
            <person name="Parks D.H."/>
            <person name="Hugenholtz P."/>
        </authorList>
    </citation>
    <scope>NUCLEOTIDE SEQUENCE [LARGE SCALE GENOMIC DNA]</scope>
</reference>
<dbReference type="GeneID" id="301442321"/>
<organism evidence="1 2">
    <name type="scientific">Methanothermobacter thermautotrophicus</name>
    <name type="common">Methanobacterium thermoformicicum</name>
    <dbReference type="NCBI Taxonomy" id="145262"/>
    <lineage>
        <taxon>Archaea</taxon>
        <taxon>Methanobacteriati</taxon>
        <taxon>Methanobacteriota</taxon>
        <taxon>Methanomada group</taxon>
        <taxon>Methanobacteria</taxon>
        <taxon>Methanobacteriales</taxon>
        <taxon>Methanobacteriaceae</taxon>
        <taxon>Methanothermobacter</taxon>
    </lineage>
</organism>
<evidence type="ECO:0000313" key="2">
    <source>
        <dbReference type="Proteomes" id="UP000538031"/>
    </source>
</evidence>
<protein>
    <submittedName>
        <fullName evidence="1">Uncharacterized protein</fullName>
    </submittedName>
</protein>
<dbReference type="InterPro" id="IPR026327">
    <property type="entry name" value="Me_CoM_Rdtase_prot-C-like"/>
</dbReference>
<dbReference type="EMBL" id="DUHT01000058">
    <property type="protein sequence ID" value="HIH65006.1"/>
    <property type="molecule type" value="Genomic_DNA"/>
</dbReference>
<dbReference type="Pfam" id="PF04609">
    <property type="entry name" value="MCR_C"/>
    <property type="match status" value="1"/>
</dbReference>
<gene>
    <name evidence="1" type="ORF">HA285_05355</name>
</gene>
<accession>A0A7J4MWL1</accession>
<dbReference type="RefSeq" id="WP_432704005.1">
    <property type="nucleotide sequence ID" value="NZ_CP194219.1"/>
</dbReference>
<dbReference type="Proteomes" id="UP000538031">
    <property type="component" value="Unassembled WGS sequence"/>
</dbReference>
<evidence type="ECO:0000313" key="1">
    <source>
        <dbReference type="EMBL" id="HIH65006.1"/>
    </source>
</evidence>
<dbReference type="AlphaFoldDB" id="A0A7J4MWL1"/>